<reference evidence="2" key="1">
    <citation type="submission" date="2015-04" db="UniProtKB">
        <authorList>
            <consortium name="EnsemblPlants"/>
        </authorList>
    </citation>
    <scope>IDENTIFICATION</scope>
</reference>
<proteinExistence type="predicted"/>
<dbReference type="Gramene" id="OMERI05G00090.1">
    <property type="protein sequence ID" value="OMERI05G00090.1"/>
    <property type="gene ID" value="OMERI05G00090"/>
</dbReference>
<protein>
    <submittedName>
        <fullName evidence="2">Uncharacterized protein</fullName>
    </submittedName>
</protein>
<reference evidence="2" key="2">
    <citation type="submission" date="2018-05" db="EMBL/GenBank/DDBJ databases">
        <title>OmerRS3 (Oryza meridionalis Reference Sequence Version 3).</title>
        <authorList>
            <person name="Zhang J."/>
            <person name="Kudrna D."/>
            <person name="Lee S."/>
            <person name="Talag J."/>
            <person name="Welchert J."/>
            <person name="Wing R.A."/>
        </authorList>
    </citation>
    <scope>NUCLEOTIDE SEQUENCE [LARGE SCALE GENOMIC DNA]</scope>
    <source>
        <strain evidence="2">cv. OR44</strain>
    </source>
</reference>
<organism evidence="2">
    <name type="scientific">Oryza meridionalis</name>
    <dbReference type="NCBI Taxonomy" id="40149"/>
    <lineage>
        <taxon>Eukaryota</taxon>
        <taxon>Viridiplantae</taxon>
        <taxon>Streptophyta</taxon>
        <taxon>Embryophyta</taxon>
        <taxon>Tracheophyta</taxon>
        <taxon>Spermatophyta</taxon>
        <taxon>Magnoliopsida</taxon>
        <taxon>Liliopsida</taxon>
        <taxon>Poales</taxon>
        <taxon>Poaceae</taxon>
        <taxon>BOP clade</taxon>
        <taxon>Oryzoideae</taxon>
        <taxon>Oryzeae</taxon>
        <taxon>Oryzinae</taxon>
        <taxon>Oryza</taxon>
    </lineage>
</organism>
<feature type="compositionally biased region" description="Basic residues" evidence="1">
    <location>
        <begin position="79"/>
        <end position="89"/>
    </location>
</feature>
<evidence type="ECO:0000313" key="3">
    <source>
        <dbReference type="Proteomes" id="UP000008021"/>
    </source>
</evidence>
<name>A0A0E0DKQ0_9ORYZ</name>
<accession>A0A0E0DKQ0</accession>
<dbReference type="EnsemblPlants" id="OMERI05G00090.1">
    <property type="protein sequence ID" value="OMERI05G00090.1"/>
    <property type="gene ID" value="OMERI05G00090"/>
</dbReference>
<feature type="region of interest" description="Disordered" evidence="1">
    <location>
        <begin position="78"/>
        <end position="97"/>
    </location>
</feature>
<evidence type="ECO:0000256" key="1">
    <source>
        <dbReference type="SAM" id="MobiDB-lite"/>
    </source>
</evidence>
<evidence type="ECO:0000313" key="2">
    <source>
        <dbReference type="EnsemblPlants" id="OMERI05G00090.1"/>
    </source>
</evidence>
<dbReference type="AlphaFoldDB" id="A0A0E0DKQ0"/>
<dbReference type="HOGENOM" id="CLU_2350290_0_0_1"/>
<dbReference type="Proteomes" id="UP000008021">
    <property type="component" value="Chromosome 5"/>
</dbReference>
<keyword evidence="3" id="KW-1185">Reference proteome</keyword>
<sequence length="97" mass="10703">MNMSVRLDDGRAKVMIDTWMKGSGRGGGGEDDGDGEIAGGAESASLLVFMYDCLIQQSIKVKLLSVCAHIYHINMSGNRGKRQRRNQRRARFEEALA</sequence>